<protein>
    <submittedName>
        <fullName evidence="2">Uncharacterized protein</fullName>
    </submittedName>
</protein>
<dbReference type="AlphaFoldDB" id="A0A9P5YCC2"/>
<keyword evidence="3" id="KW-1185">Reference proteome</keyword>
<reference evidence="2" key="1">
    <citation type="submission" date="2020-11" db="EMBL/GenBank/DDBJ databases">
        <authorList>
            <consortium name="DOE Joint Genome Institute"/>
            <person name="Ahrendt S."/>
            <person name="Riley R."/>
            <person name="Andreopoulos W."/>
            <person name="Labutti K."/>
            <person name="Pangilinan J."/>
            <person name="Ruiz-Duenas F.J."/>
            <person name="Barrasa J.M."/>
            <person name="Sanchez-Garcia M."/>
            <person name="Camarero S."/>
            <person name="Miyauchi S."/>
            <person name="Serrano A."/>
            <person name="Linde D."/>
            <person name="Babiker R."/>
            <person name="Drula E."/>
            <person name="Ayuso-Fernandez I."/>
            <person name="Pacheco R."/>
            <person name="Padilla G."/>
            <person name="Ferreira P."/>
            <person name="Barriuso J."/>
            <person name="Kellner H."/>
            <person name="Castanera R."/>
            <person name="Alfaro M."/>
            <person name="Ramirez L."/>
            <person name="Pisabarro A.G."/>
            <person name="Kuo A."/>
            <person name="Tritt A."/>
            <person name="Lipzen A."/>
            <person name="He G."/>
            <person name="Yan M."/>
            <person name="Ng V."/>
            <person name="Cullen D."/>
            <person name="Martin F."/>
            <person name="Rosso M.-N."/>
            <person name="Henrissat B."/>
            <person name="Hibbett D."/>
            <person name="Martinez A.T."/>
            <person name="Grigoriev I.V."/>
        </authorList>
    </citation>
    <scope>NUCLEOTIDE SEQUENCE</scope>
    <source>
        <strain evidence="2">CBS 247.69</strain>
    </source>
</reference>
<evidence type="ECO:0000256" key="1">
    <source>
        <dbReference type="SAM" id="SignalP"/>
    </source>
</evidence>
<accession>A0A9P5YCC2</accession>
<dbReference type="Proteomes" id="UP000807353">
    <property type="component" value="Unassembled WGS sequence"/>
</dbReference>
<sequence>MLFKLLTVALAAIATVNAAAIEERAVTCSCAVGTPQGQYCGLCPEVLSVSGGGSYLGIFECNPGGGCHYYGSRTECENGCHRWT</sequence>
<gene>
    <name evidence="2" type="ORF">BDZ94DRAFT_1254088</name>
</gene>
<feature type="signal peptide" evidence="1">
    <location>
        <begin position="1"/>
        <end position="18"/>
    </location>
</feature>
<keyword evidence="1" id="KW-0732">Signal</keyword>
<dbReference type="EMBL" id="MU150248">
    <property type="protein sequence ID" value="KAF9465256.1"/>
    <property type="molecule type" value="Genomic_DNA"/>
</dbReference>
<proteinExistence type="predicted"/>
<evidence type="ECO:0000313" key="2">
    <source>
        <dbReference type="EMBL" id="KAF9465256.1"/>
    </source>
</evidence>
<evidence type="ECO:0000313" key="3">
    <source>
        <dbReference type="Proteomes" id="UP000807353"/>
    </source>
</evidence>
<comment type="caution">
    <text evidence="2">The sequence shown here is derived from an EMBL/GenBank/DDBJ whole genome shotgun (WGS) entry which is preliminary data.</text>
</comment>
<organism evidence="2 3">
    <name type="scientific">Collybia nuda</name>
    <dbReference type="NCBI Taxonomy" id="64659"/>
    <lineage>
        <taxon>Eukaryota</taxon>
        <taxon>Fungi</taxon>
        <taxon>Dikarya</taxon>
        <taxon>Basidiomycota</taxon>
        <taxon>Agaricomycotina</taxon>
        <taxon>Agaricomycetes</taxon>
        <taxon>Agaricomycetidae</taxon>
        <taxon>Agaricales</taxon>
        <taxon>Tricholomatineae</taxon>
        <taxon>Clitocybaceae</taxon>
        <taxon>Collybia</taxon>
    </lineage>
</organism>
<feature type="chain" id="PRO_5040144023" evidence="1">
    <location>
        <begin position="19"/>
        <end position="84"/>
    </location>
</feature>
<name>A0A9P5YCC2_9AGAR</name>